<reference evidence="1 2" key="2">
    <citation type="journal article" date="2017" name="Antonie Van Leeuwenhoek">
        <title>Rhizobium rhizosphaerae sp. nov., a novel species isolated from rice rhizosphere.</title>
        <authorList>
            <person name="Zhao J.J."/>
            <person name="Zhang J."/>
            <person name="Zhang R.J."/>
            <person name="Zhang C.W."/>
            <person name="Yin H.Q."/>
            <person name="Zhang X.X."/>
        </authorList>
    </citation>
    <scope>NUCLEOTIDE SEQUENCE [LARGE SCALE GENOMIC DNA]</scope>
    <source>
        <strain evidence="1 2">ACAM 611</strain>
    </source>
</reference>
<dbReference type="Proteomes" id="UP000053586">
    <property type="component" value="Unassembled WGS sequence"/>
</dbReference>
<comment type="caution">
    <text evidence="1">The sequence shown here is derived from an EMBL/GenBank/DDBJ whole genome shotgun (WGS) entry which is preliminary data.</text>
</comment>
<reference evidence="1 2" key="1">
    <citation type="journal article" date="2012" name="J. Bacteriol.">
        <title>Genome sequence of proteorhodopsin-containing sea ice bacterium Glaciecola punicea ACAM 611T.</title>
        <authorList>
            <person name="Qin Q.-L."/>
            <person name="Xie B.-B."/>
            <person name="Shu Y.-L."/>
            <person name="Rong J.-C."/>
            <person name="Zhao D.-L."/>
            <person name="Zhang X.-Y."/>
            <person name="Chen X.-L."/>
            <person name="Zhou B.-C."/>
            <person name="Zhanga Y.-Z."/>
        </authorList>
    </citation>
    <scope>NUCLEOTIDE SEQUENCE [LARGE SCALE GENOMIC DNA]</scope>
    <source>
        <strain evidence="1 2">ACAM 611</strain>
    </source>
</reference>
<evidence type="ECO:0000313" key="2">
    <source>
        <dbReference type="Proteomes" id="UP000053586"/>
    </source>
</evidence>
<keyword evidence="2" id="KW-1185">Reference proteome</keyword>
<sequence length="60" mass="6839">MLKSDSIEEPNKLSIVLIHRVIKDISMVHILQPNIETPLNMIQQGPKPALVLHTQNIFEL</sequence>
<name>H5TB87_9ALTE</name>
<dbReference type="AlphaFoldDB" id="H5TB87"/>
<organism evidence="1 2">
    <name type="scientific">Glaciecola punicea ACAM 611</name>
    <dbReference type="NCBI Taxonomy" id="1121923"/>
    <lineage>
        <taxon>Bacteria</taxon>
        <taxon>Pseudomonadati</taxon>
        <taxon>Pseudomonadota</taxon>
        <taxon>Gammaproteobacteria</taxon>
        <taxon>Alteromonadales</taxon>
        <taxon>Alteromonadaceae</taxon>
        <taxon>Glaciecola</taxon>
    </lineage>
</organism>
<accession>H5TB87</accession>
<evidence type="ECO:0000313" key="1">
    <source>
        <dbReference type="EMBL" id="GAB55564.1"/>
    </source>
</evidence>
<dbReference type="EMBL" id="BAET01000013">
    <property type="protein sequence ID" value="GAB55564.1"/>
    <property type="molecule type" value="Genomic_DNA"/>
</dbReference>
<gene>
    <name evidence="1" type="ORF">GPUN_1440</name>
</gene>
<protein>
    <submittedName>
        <fullName evidence="1">Uncharacterized protein</fullName>
    </submittedName>
</protein>
<proteinExistence type="predicted"/>